<feature type="signal peptide" evidence="2">
    <location>
        <begin position="1"/>
        <end position="27"/>
    </location>
</feature>
<name>A0ABP4C7T2_9ACTN</name>
<dbReference type="SUPFAM" id="SSF56300">
    <property type="entry name" value="Metallo-dependent phosphatases"/>
    <property type="match status" value="1"/>
</dbReference>
<feature type="domain" description="Calcineurin-like phosphoesterase" evidence="3">
    <location>
        <begin position="163"/>
        <end position="343"/>
    </location>
</feature>
<evidence type="ECO:0000259" key="3">
    <source>
        <dbReference type="Pfam" id="PF00149"/>
    </source>
</evidence>
<dbReference type="Pfam" id="PF00149">
    <property type="entry name" value="Metallophos"/>
    <property type="match status" value="1"/>
</dbReference>
<gene>
    <name evidence="4" type="ORF">GCM10009554_78990</name>
</gene>
<dbReference type="PANTHER" id="PTHR22953">
    <property type="entry name" value="ACID PHOSPHATASE RELATED"/>
    <property type="match status" value="1"/>
</dbReference>
<keyword evidence="1 2" id="KW-0732">Signal</keyword>
<reference evidence="5" key="1">
    <citation type="journal article" date="2019" name="Int. J. Syst. Evol. Microbiol.">
        <title>The Global Catalogue of Microorganisms (GCM) 10K type strain sequencing project: providing services to taxonomists for standard genome sequencing and annotation.</title>
        <authorList>
            <consortium name="The Broad Institute Genomics Platform"/>
            <consortium name="The Broad Institute Genome Sequencing Center for Infectious Disease"/>
            <person name="Wu L."/>
            <person name="Ma J."/>
        </authorList>
    </citation>
    <scope>NUCLEOTIDE SEQUENCE [LARGE SCALE GENOMIC DNA]</scope>
    <source>
        <strain evidence="5">JCM 10977</strain>
    </source>
</reference>
<proteinExistence type="predicted"/>
<dbReference type="InterPro" id="IPR010916">
    <property type="entry name" value="TonB_box_CS"/>
</dbReference>
<keyword evidence="5" id="KW-1185">Reference proteome</keyword>
<evidence type="ECO:0000256" key="1">
    <source>
        <dbReference type="ARBA" id="ARBA00022729"/>
    </source>
</evidence>
<sequence length="427" mass="45174">MNRPSRRTTIAALVTGGLLAGALTIVATNSSSSGDARPVAASVEPQQDTIVAGEQLQLAESGAKTVAVPALAKAGTSQQVCASTDSRWVRVRFRELTLAGKDTVTVTGSAGGQYTLKATNWAGKAFYTRAFAGNCVTVKPNFTSSASSYRVDAYQAGVLATVTVAAAGDICGSACNQTRPLVEAMNPTAVITAGDNAYESGTLSEYNNSYNPQWGVFKSKTFPTPGNHEYVTANAKGYFDYFNGVGQATGRAGDRTKGYYSYDVGDWHFVALNSNIAKTSTSAQVQWLRADLAASTKPCTAAYWHHSRFAAGNYSDNTSVQPFFQALYDYKADLVISGHDHNYIRFAPSKPDGTKDTTNGVRQLLIGTGGRALYGAGGTTKATIEKKDYNTFGVGKLTLTATGYTADFVPVAGRTFTDSVQGTCHPK</sequence>
<evidence type="ECO:0000313" key="5">
    <source>
        <dbReference type="Proteomes" id="UP001500542"/>
    </source>
</evidence>
<comment type="caution">
    <text evidence="4">The sequence shown here is derived from an EMBL/GenBank/DDBJ whole genome shotgun (WGS) entry which is preliminary data.</text>
</comment>
<evidence type="ECO:0000256" key="2">
    <source>
        <dbReference type="SAM" id="SignalP"/>
    </source>
</evidence>
<dbReference type="PROSITE" id="PS00430">
    <property type="entry name" value="TONB_DEPENDENT_REC_1"/>
    <property type="match status" value="1"/>
</dbReference>
<organism evidence="4 5">
    <name type="scientific">Kribbella koreensis</name>
    <dbReference type="NCBI Taxonomy" id="57909"/>
    <lineage>
        <taxon>Bacteria</taxon>
        <taxon>Bacillati</taxon>
        <taxon>Actinomycetota</taxon>
        <taxon>Actinomycetes</taxon>
        <taxon>Propionibacteriales</taxon>
        <taxon>Kribbellaceae</taxon>
        <taxon>Kribbella</taxon>
    </lineage>
</organism>
<dbReference type="EMBL" id="BAAAHK010000023">
    <property type="protein sequence ID" value="GAA0961924.1"/>
    <property type="molecule type" value="Genomic_DNA"/>
</dbReference>
<dbReference type="RefSeq" id="WP_343983063.1">
    <property type="nucleotide sequence ID" value="NZ_BAAAHK010000023.1"/>
</dbReference>
<dbReference type="InterPro" id="IPR039331">
    <property type="entry name" value="PAPs-like"/>
</dbReference>
<feature type="chain" id="PRO_5046617250" description="Calcineurin-like phosphoesterase domain-containing protein" evidence="2">
    <location>
        <begin position="28"/>
        <end position="427"/>
    </location>
</feature>
<dbReference type="InterPro" id="IPR029052">
    <property type="entry name" value="Metallo-depent_PP-like"/>
</dbReference>
<accession>A0ABP4C7T2</accession>
<dbReference type="Gene3D" id="3.60.21.10">
    <property type="match status" value="1"/>
</dbReference>
<dbReference type="InterPro" id="IPR004843">
    <property type="entry name" value="Calcineurin-like_PHP"/>
</dbReference>
<dbReference type="Proteomes" id="UP001500542">
    <property type="component" value="Unassembled WGS sequence"/>
</dbReference>
<dbReference type="PANTHER" id="PTHR22953:SF153">
    <property type="entry name" value="PURPLE ACID PHOSPHATASE"/>
    <property type="match status" value="1"/>
</dbReference>
<evidence type="ECO:0000313" key="4">
    <source>
        <dbReference type="EMBL" id="GAA0961924.1"/>
    </source>
</evidence>
<protein>
    <recommendedName>
        <fullName evidence="3">Calcineurin-like phosphoesterase domain-containing protein</fullName>
    </recommendedName>
</protein>